<keyword evidence="1" id="KW-0812">Transmembrane</keyword>
<protein>
    <submittedName>
        <fullName evidence="3">Uncharacterized protein DUF4105</fullName>
    </submittedName>
</protein>
<evidence type="ECO:0000313" key="4">
    <source>
        <dbReference type="Proteomes" id="UP000281975"/>
    </source>
</evidence>
<evidence type="ECO:0000259" key="2">
    <source>
        <dbReference type="Pfam" id="PF13387"/>
    </source>
</evidence>
<sequence>MPRLSLPTLLTASARLLLLPVVAVATAWGGGALWFQLPGPAPLRELVIALWGTLALLLAIALCCPRMRRLRRWSLAGYLLALAALLGWWQTLTPRNDRDWAPDVARQLAFERHGSQVTLYNVRNFEWRATGGFTPHWETREYDLDQLRSVDMLVSYWMGPAIAHTLVSFGFSDGRYLTFSVEIRRERGEAFSTFGGFFRQFEVSLIAADERDIVRTRTNVRHEAVYLYRVGLSRPAMRQLLLAYLDTARALRSEPAFYNTLTSNCTTLVFDMLRPIVPGLPLDYRLLLSGYLPDYAYDLGGLDDSRSLETLRRLGHINARARASDIDGHAAADFSRAIRRGVPAADGTLIAPPAPGDPATAP</sequence>
<dbReference type="RefSeq" id="WP_121172865.1">
    <property type="nucleotide sequence ID" value="NZ_RBIN01000005.1"/>
</dbReference>
<reference evidence="3 4" key="1">
    <citation type="submission" date="2018-10" db="EMBL/GenBank/DDBJ databases">
        <title>Genomic Encyclopedia of Type Strains, Phase IV (KMG-IV): sequencing the most valuable type-strain genomes for metagenomic binning, comparative biology and taxonomic classification.</title>
        <authorList>
            <person name="Goeker M."/>
        </authorList>
    </citation>
    <scope>NUCLEOTIDE SEQUENCE [LARGE SCALE GENOMIC DNA]</scope>
    <source>
        <strain evidence="3 4">DSM 23229</strain>
    </source>
</reference>
<keyword evidence="4" id="KW-1185">Reference proteome</keyword>
<feature type="domain" description="Lnb N-terminal periplasmic" evidence="2">
    <location>
        <begin position="134"/>
        <end position="290"/>
    </location>
</feature>
<name>A0A420WWC8_9GAMM</name>
<evidence type="ECO:0000313" key="3">
    <source>
        <dbReference type="EMBL" id="RKR03390.1"/>
    </source>
</evidence>
<dbReference type="EMBL" id="RBIN01000005">
    <property type="protein sequence ID" value="RKR03390.1"/>
    <property type="molecule type" value="Genomic_DNA"/>
</dbReference>
<dbReference type="AlphaFoldDB" id="A0A420WWC8"/>
<keyword evidence="1" id="KW-0472">Membrane</keyword>
<dbReference type="Proteomes" id="UP000281975">
    <property type="component" value="Unassembled WGS sequence"/>
</dbReference>
<dbReference type="OrthoDB" id="274718at2"/>
<dbReference type="Pfam" id="PF13387">
    <property type="entry name" value="Lnb_N"/>
    <property type="match status" value="1"/>
</dbReference>
<keyword evidence="1" id="KW-1133">Transmembrane helix</keyword>
<feature type="transmembrane region" description="Helical" evidence="1">
    <location>
        <begin position="47"/>
        <end position="65"/>
    </location>
</feature>
<feature type="transmembrane region" description="Helical" evidence="1">
    <location>
        <begin position="72"/>
        <end position="89"/>
    </location>
</feature>
<gene>
    <name evidence="3" type="ORF">C7446_1915</name>
</gene>
<dbReference type="InterPro" id="IPR025178">
    <property type="entry name" value="Lnb_N"/>
</dbReference>
<comment type="caution">
    <text evidence="3">The sequence shown here is derived from an EMBL/GenBank/DDBJ whole genome shotgun (WGS) entry which is preliminary data.</text>
</comment>
<organism evidence="3 4">
    <name type="scientific">Kushneria sinocarnis</name>
    <dbReference type="NCBI Taxonomy" id="595502"/>
    <lineage>
        <taxon>Bacteria</taxon>
        <taxon>Pseudomonadati</taxon>
        <taxon>Pseudomonadota</taxon>
        <taxon>Gammaproteobacteria</taxon>
        <taxon>Oceanospirillales</taxon>
        <taxon>Halomonadaceae</taxon>
        <taxon>Kushneria</taxon>
    </lineage>
</organism>
<accession>A0A420WWC8</accession>
<evidence type="ECO:0000256" key="1">
    <source>
        <dbReference type="SAM" id="Phobius"/>
    </source>
</evidence>
<proteinExistence type="predicted"/>